<evidence type="ECO:0000313" key="8">
    <source>
        <dbReference type="Proteomes" id="UP000283090"/>
    </source>
</evidence>
<evidence type="ECO:0000256" key="3">
    <source>
        <dbReference type="ARBA" id="ARBA00022692"/>
    </source>
</evidence>
<gene>
    <name evidence="7" type="ORF">DFL_002277</name>
</gene>
<evidence type="ECO:0000256" key="5">
    <source>
        <dbReference type="ARBA" id="ARBA00023136"/>
    </source>
</evidence>
<dbReference type="GeneID" id="93584588"/>
<keyword evidence="4 6" id="KW-1133">Transmembrane helix</keyword>
<keyword evidence="5 6" id="KW-0472">Membrane</keyword>
<comment type="subcellular location">
    <subcellularLocation>
        <location evidence="1">Membrane</location>
    </subcellularLocation>
</comment>
<dbReference type="AlphaFoldDB" id="A0A437AA04"/>
<evidence type="ECO:0000256" key="2">
    <source>
        <dbReference type="ARBA" id="ARBA00009160"/>
    </source>
</evidence>
<proteinExistence type="inferred from homology"/>
<reference evidence="7 8" key="1">
    <citation type="submission" date="2019-01" db="EMBL/GenBank/DDBJ databases">
        <title>Intercellular communication is required for trap formation in the nematode-trapping fungus Duddingtonia flagrans.</title>
        <authorList>
            <person name="Youssar L."/>
            <person name="Wernet V."/>
            <person name="Hensel N."/>
            <person name="Hildebrandt H.-G."/>
            <person name="Fischer R."/>
        </authorList>
    </citation>
    <scope>NUCLEOTIDE SEQUENCE [LARGE SCALE GENOMIC DNA]</scope>
    <source>
        <strain evidence="7 8">CBS H-5679</strain>
    </source>
</reference>
<keyword evidence="3 6" id="KW-0812">Transmembrane</keyword>
<sequence length="169" mass="19507">MAFLRPLGLRLTIGLTVPALYVSHQILFPRRSCILRCQTAPYLTDRILEARQEDQKFRVKRRHIGEDENEKRRTGIFDATQYRQLSLGSFGGVVAGYIVGRLSRMIAFLSLFVILVVQYMERHGYRVIPRGYRIRKYLEGTDVKPLLTENAAFKYSFAPAFAISAWFAN</sequence>
<protein>
    <submittedName>
        <fullName evidence="7">Uncharacterized protein</fullName>
    </submittedName>
</protein>
<dbReference type="Pfam" id="PF04930">
    <property type="entry name" value="FUN14"/>
    <property type="match status" value="1"/>
</dbReference>
<comment type="similarity">
    <text evidence="2">Belongs to the FUN14 family.</text>
</comment>
<dbReference type="EMBL" id="SAEB01000003">
    <property type="protein sequence ID" value="RVD88079.1"/>
    <property type="molecule type" value="Genomic_DNA"/>
</dbReference>
<evidence type="ECO:0000256" key="6">
    <source>
        <dbReference type="SAM" id="Phobius"/>
    </source>
</evidence>
<feature type="transmembrane region" description="Helical" evidence="6">
    <location>
        <begin position="105"/>
        <end position="120"/>
    </location>
</feature>
<name>A0A437AA04_ARTFL</name>
<organism evidence="7 8">
    <name type="scientific">Arthrobotrys flagrans</name>
    <name type="common">Nematode-trapping fungus</name>
    <name type="synonym">Trichothecium flagrans</name>
    <dbReference type="NCBI Taxonomy" id="97331"/>
    <lineage>
        <taxon>Eukaryota</taxon>
        <taxon>Fungi</taxon>
        <taxon>Dikarya</taxon>
        <taxon>Ascomycota</taxon>
        <taxon>Pezizomycotina</taxon>
        <taxon>Orbiliomycetes</taxon>
        <taxon>Orbiliales</taxon>
        <taxon>Orbiliaceae</taxon>
        <taxon>Arthrobotrys</taxon>
    </lineage>
</organism>
<evidence type="ECO:0000313" key="7">
    <source>
        <dbReference type="EMBL" id="RVD88079.1"/>
    </source>
</evidence>
<evidence type="ECO:0000256" key="1">
    <source>
        <dbReference type="ARBA" id="ARBA00004370"/>
    </source>
</evidence>
<dbReference type="OrthoDB" id="3990500at2759"/>
<dbReference type="RefSeq" id="XP_067493623.1">
    <property type="nucleotide sequence ID" value="XM_067631038.1"/>
</dbReference>
<dbReference type="STRING" id="97331.A0A437AA04"/>
<dbReference type="VEuPathDB" id="FungiDB:DFL_002277"/>
<comment type="caution">
    <text evidence="7">The sequence shown here is derived from an EMBL/GenBank/DDBJ whole genome shotgun (WGS) entry which is preliminary data.</text>
</comment>
<evidence type="ECO:0000256" key="4">
    <source>
        <dbReference type="ARBA" id="ARBA00022989"/>
    </source>
</evidence>
<dbReference type="Proteomes" id="UP000283090">
    <property type="component" value="Unassembled WGS sequence"/>
</dbReference>
<dbReference type="InterPro" id="IPR007014">
    <property type="entry name" value="FUN14"/>
</dbReference>
<accession>A0A437AA04</accession>
<dbReference type="GO" id="GO:0016020">
    <property type="term" value="C:membrane"/>
    <property type="evidence" value="ECO:0007669"/>
    <property type="project" value="UniProtKB-SubCell"/>
</dbReference>
<keyword evidence="8" id="KW-1185">Reference proteome</keyword>